<reference evidence="11" key="1">
    <citation type="submission" date="2012-12" db="EMBL/GenBank/DDBJ databases">
        <authorList>
            <person name="Hellsten U."/>
            <person name="Grimwood J."/>
            <person name="Chapman J.A."/>
            <person name="Shapiro H."/>
            <person name="Aerts A."/>
            <person name="Otillar R.P."/>
            <person name="Terry A.Y."/>
            <person name="Boore J.L."/>
            <person name="Simakov O."/>
            <person name="Marletaz F."/>
            <person name="Cho S.-J."/>
            <person name="Edsinger-Gonzales E."/>
            <person name="Havlak P."/>
            <person name="Kuo D.-H."/>
            <person name="Larsson T."/>
            <person name="Lv J."/>
            <person name="Arendt D."/>
            <person name="Savage R."/>
            <person name="Osoegawa K."/>
            <person name="de Jong P."/>
            <person name="Lindberg D.R."/>
            <person name="Seaver E.C."/>
            <person name="Weisblat D.A."/>
            <person name="Putnam N.H."/>
            <person name="Grigoriev I.V."/>
            <person name="Rokhsar D.S."/>
        </authorList>
    </citation>
    <scope>NUCLEOTIDE SEQUENCE</scope>
    <source>
        <strain evidence="11">I ESC-2004</strain>
    </source>
</reference>
<feature type="binding site" evidence="7">
    <location>
        <position position="41"/>
    </location>
    <ligand>
        <name>AMP</name>
        <dbReference type="ChEBI" id="CHEBI:456215"/>
    </ligand>
</feature>
<dbReference type="InterPro" id="IPR028586">
    <property type="entry name" value="AK3/Ak4_mitochondrial"/>
</dbReference>
<sequence>MLKRVLRTIIMGPPGSGKGTISERIVKDFDMKHLSSGDVLRSQMLKATSVGIEAKSFIDKGLLVPDDVMVKLMVTELEDLKEDSWLLDGFPRTVPQAEALQNNAPSDLVLNLAVPFEVIIERIQGRWLHAASGRIYHTEFNPPKKPGFDDETGDPLIQRDDDKPATVRARLETYQKLTQPVLDFYRSQGVLEEFVGSYSNEIWPKVHKYLATKKEPMHFTQYG</sequence>
<dbReference type="GO" id="GO:0005525">
    <property type="term" value="F:GTP binding"/>
    <property type="evidence" value="ECO:0007669"/>
    <property type="project" value="UniProtKB-KW"/>
</dbReference>
<dbReference type="InterPro" id="IPR000850">
    <property type="entry name" value="Adenylat/UMP-CMP_kin"/>
</dbReference>
<dbReference type="GO" id="GO:0006172">
    <property type="term" value="P:ADP biosynthetic process"/>
    <property type="evidence" value="ECO:0007669"/>
    <property type="project" value="UniProtKB-UniRule"/>
</dbReference>
<evidence type="ECO:0000256" key="7">
    <source>
        <dbReference type="HAMAP-Rule" id="MF_03169"/>
    </source>
</evidence>
<dbReference type="FunFam" id="3.40.50.300:FF:000106">
    <property type="entry name" value="Adenylate kinase mitochondrial"/>
    <property type="match status" value="1"/>
</dbReference>
<feature type="region of interest" description="LID" evidence="7">
    <location>
        <begin position="125"/>
        <end position="162"/>
    </location>
</feature>
<dbReference type="EC" id="2.7.4.10" evidence="7"/>
<dbReference type="PANTHER" id="PTHR23359">
    <property type="entry name" value="NUCLEOTIDE KINASE"/>
    <property type="match status" value="1"/>
</dbReference>
<feature type="domain" description="Adenylate kinase active site lid" evidence="8">
    <location>
        <begin position="126"/>
        <end position="161"/>
    </location>
</feature>
<comment type="subcellular location">
    <subcellularLocation>
        <location evidence="1 7">Mitochondrion matrix</location>
    </subcellularLocation>
</comment>
<dbReference type="EMBL" id="AMQN01004349">
    <property type="status" value="NOT_ANNOTATED_CDS"/>
    <property type="molecule type" value="Genomic_DNA"/>
</dbReference>
<dbReference type="AlphaFoldDB" id="R7VJR0"/>
<feature type="binding site" evidence="7">
    <location>
        <begin position="15"/>
        <end position="20"/>
    </location>
    <ligand>
        <name>GTP</name>
        <dbReference type="ChEBI" id="CHEBI:37565"/>
    </ligand>
</feature>
<dbReference type="GO" id="GO:0046039">
    <property type="term" value="P:GTP metabolic process"/>
    <property type="evidence" value="ECO:0007669"/>
    <property type="project" value="UniProtKB-UniRule"/>
</dbReference>
<accession>R7VJR0</accession>
<dbReference type="EnsemblMetazoa" id="CapteT5941">
    <property type="protein sequence ID" value="CapteP5941"/>
    <property type="gene ID" value="CapteG5941"/>
</dbReference>
<dbReference type="CDD" id="cd01428">
    <property type="entry name" value="ADK"/>
    <property type="match status" value="1"/>
</dbReference>
<feature type="binding site" evidence="7">
    <location>
        <position position="199"/>
    </location>
    <ligand>
        <name>GTP</name>
        <dbReference type="ChEBI" id="CHEBI:37565"/>
    </ligand>
</feature>
<evidence type="ECO:0000259" key="8">
    <source>
        <dbReference type="Pfam" id="PF05191"/>
    </source>
</evidence>
<dbReference type="HOGENOM" id="CLU_032354_1_1_1"/>
<organism evidence="9">
    <name type="scientific">Capitella teleta</name>
    <name type="common">Polychaete worm</name>
    <dbReference type="NCBI Taxonomy" id="283909"/>
    <lineage>
        <taxon>Eukaryota</taxon>
        <taxon>Metazoa</taxon>
        <taxon>Spiralia</taxon>
        <taxon>Lophotrochozoa</taxon>
        <taxon>Annelida</taxon>
        <taxon>Polychaeta</taxon>
        <taxon>Sedentaria</taxon>
        <taxon>Scolecida</taxon>
        <taxon>Capitellidae</taxon>
        <taxon>Capitella</taxon>
    </lineage>
</organism>
<dbReference type="InterPro" id="IPR033690">
    <property type="entry name" value="Adenylat_kinase_CS"/>
</dbReference>
<dbReference type="InterPro" id="IPR027417">
    <property type="entry name" value="P-loop_NTPase"/>
</dbReference>
<dbReference type="Pfam" id="PF05191">
    <property type="entry name" value="ADK_lid"/>
    <property type="match status" value="1"/>
</dbReference>
<keyword evidence="11" id="KW-1185">Reference proteome</keyword>
<feature type="binding site" evidence="7">
    <location>
        <position position="159"/>
    </location>
    <ligand>
        <name>AMP</name>
        <dbReference type="ChEBI" id="CHEBI:456215"/>
    </ligand>
</feature>
<feature type="binding site" evidence="7">
    <location>
        <position position="96"/>
    </location>
    <ligand>
        <name>AMP</name>
        <dbReference type="ChEBI" id="CHEBI:456215"/>
    </ligand>
</feature>
<dbReference type="OrthoDB" id="439792at2759"/>
<reference evidence="9 11" key="2">
    <citation type="journal article" date="2013" name="Nature">
        <title>Insights into bilaterian evolution from three spiralian genomes.</title>
        <authorList>
            <person name="Simakov O."/>
            <person name="Marletaz F."/>
            <person name="Cho S.J."/>
            <person name="Edsinger-Gonzales E."/>
            <person name="Havlak P."/>
            <person name="Hellsten U."/>
            <person name="Kuo D.H."/>
            <person name="Larsson T."/>
            <person name="Lv J."/>
            <person name="Arendt D."/>
            <person name="Savage R."/>
            <person name="Osoegawa K."/>
            <person name="de Jong P."/>
            <person name="Grimwood J."/>
            <person name="Chapman J.A."/>
            <person name="Shapiro H."/>
            <person name="Aerts A."/>
            <person name="Otillar R.P."/>
            <person name="Terry A.Y."/>
            <person name="Boore J.L."/>
            <person name="Grigoriev I.V."/>
            <person name="Lindberg D.R."/>
            <person name="Seaver E.C."/>
            <person name="Weisblat D.A."/>
            <person name="Putnam N.H."/>
            <person name="Rokhsar D.S."/>
        </authorList>
    </citation>
    <scope>NUCLEOTIDE SEQUENCE</scope>
    <source>
        <strain evidence="9 11">I ESC-2004</strain>
    </source>
</reference>
<dbReference type="GO" id="GO:0004017">
    <property type="term" value="F:AMP kinase activity"/>
    <property type="evidence" value="ECO:0007669"/>
    <property type="project" value="InterPro"/>
</dbReference>
<comment type="similarity">
    <text evidence="7">Belongs to the adenylate kinase family. AK3 subfamily.</text>
</comment>
<feature type="binding site" evidence="7">
    <location>
        <begin position="135"/>
        <end position="136"/>
    </location>
    <ligand>
        <name>GTP</name>
        <dbReference type="ChEBI" id="CHEBI:37565"/>
    </ligand>
</feature>
<dbReference type="InterPro" id="IPR006259">
    <property type="entry name" value="Adenyl_kin_sub"/>
</dbReference>
<dbReference type="EMBL" id="KB293301">
    <property type="protein sequence ID" value="ELU16135.1"/>
    <property type="molecule type" value="Genomic_DNA"/>
</dbReference>
<dbReference type="GO" id="GO:0046041">
    <property type="term" value="P:ITP metabolic process"/>
    <property type="evidence" value="ECO:0007669"/>
    <property type="project" value="UniProtKB-UniRule"/>
</dbReference>
<keyword evidence="2 7" id="KW-0808">Transferase</keyword>
<proteinExistence type="inferred from homology"/>
<evidence type="ECO:0000313" key="9">
    <source>
        <dbReference type="EMBL" id="ELU16135.1"/>
    </source>
</evidence>
<dbReference type="Gene3D" id="3.40.50.300">
    <property type="entry name" value="P-loop containing nucleotide triphosphate hydrolases"/>
    <property type="match status" value="1"/>
</dbReference>
<evidence type="ECO:0000256" key="4">
    <source>
        <dbReference type="ARBA" id="ARBA00022777"/>
    </source>
</evidence>
<gene>
    <name evidence="9" type="ORF">CAPTEDRAFT_5941</name>
</gene>
<dbReference type="GO" id="GO:0046033">
    <property type="term" value="P:AMP metabolic process"/>
    <property type="evidence" value="ECO:0007669"/>
    <property type="project" value="UniProtKB-UniRule"/>
</dbReference>
<comment type="function">
    <text evidence="7">Involved in maintaining the homeostasis of cellular nucleotides by catalyzing the interconversion of nucleoside phosphates. Has GTP:AMP phosphotransferase and ITP:AMP phosphotransferase activities.</text>
</comment>
<dbReference type="SUPFAM" id="SSF52540">
    <property type="entry name" value="P-loop containing nucleoside triphosphate hydrolases"/>
    <property type="match status" value="1"/>
</dbReference>
<dbReference type="PRINTS" id="PR00094">
    <property type="entry name" value="ADENYLTKNASE"/>
</dbReference>
<dbReference type="NCBIfam" id="TIGR01351">
    <property type="entry name" value="adk"/>
    <property type="match status" value="1"/>
</dbReference>
<dbReference type="GO" id="GO:0005759">
    <property type="term" value="C:mitochondrial matrix"/>
    <property type="evidence" value="ECO:0007669"/>
    <property type="project" value="UniProtKB-SubCell"/>
</dbReference>
<reference evidence="10" key="3">
    <citation type="submission" date="2015-06" db="UniProtKB">
        <authorList>
            <consortium name="EnsemblMetazoa"/>
        </authorList>
    </citation>
    <scope>IDENTIFICATION</scope>
</reference>
<dbReference type="PROSITE" id="PS00113">
    <property type="entry name" value="ADENYLATE_KINASE"/>
    <property type="match status" value="1"/>
</dbReference>
<comment type="subunit">
    <text evidence="7">Monomer.</text>
</comment>
<protein>
    <recommendedName>
        <fullName evidence="7">GTP:AMP phosphotransferase, mitochondrial</fullName>
        <ecNumber evidence="7">2.7.4.10</ecNumber>
    </recommendedName>
    <alternativeName>
        <fullName evidence="7">Adenylate kinase 3</fullName>
        <shortName evidence="7">AK 3</shortName>
    </alternativeName>
</protein>
<dbReference type="GO" id="GO:0005524">
    <property type="term" value="F:ATP binding"/>
    <property type="evidence" value="ECO:0007669"/>
    <property type="project" value="InterPro"/>
</dbReference>
<dbReference type="STRING" id="283909.R7VJR0"/>
<evidence type="ECO:0000256" key="5">
    <source>
        <dbReference type="ARBA" id="ARBA00023128"/>
    </source>
</evidence>
<feature type="binding site" evidence="7">
    <location>
        <begin position="89"/>
        <end position="92"/>
    </location>
    <ligand>
        <name>AMP</name>
        <dbReference type="ChEBI" id="CHEBI:456215"/>
    </ligand>
</feature>
<keyword evidence="5 7" id="KW-0496">Mitochondrion</keyword>
<evidence type="ECO:0000256" key="3">
    <source>
        <dbReference type="ARBA" id="ARBA00022741"/>
    </source>
</evidence>
<comment type="catalytic activity">
    <reaction evidence="7">
        <text>a ribonucleoside 5'-triphosphate + AMP = a ribonucleoside 5'-diphosphate + ADP</text>
        <dbReference type="Rhea" id="RHEA:13749"/>
        <dbReference type="ChEBI" id="CHEBI:57930"/>
        <dbReference type="ChEBI" id="CHEBI:61557"/>
        <dbReference type="ChEBI" id="CHEBI:456215"/>
        <dbReference type="ChEBI" id="CHEBI:456216"/>
        <dbReference type="EC" id="2.7.4.10"/>
    </reaction>
</comment>
<dbReference type="GO" id="GO:0046899">
    <property type="term" value="F:nucleoside triphosphate adenylate kinase activity"/>
    <property type="evidence" value="ECO:0007669"/>
    <property type="project" value="UniProtKB-UniRule"/>
</dbReference>
<dbReference type="Pfam" id="PF00406">
    <property type="entry name" value="ADK"/>
    <property type="match status" value="1"/>
</dbReference>
<keyword evidence="6 7" id="KW-0342">GTP-binding</keyword>
<feature type="binding site" evidence="7">
    <location>
        <position position="170"/>
    </location>
    <ligand>
        <name>AMP</name>
        <dbReference type="ChEBI" id="CHEBI:456215"/>
    </ligand>
</feature>
<dbReference type="SUPFAM" id="SSF57774">
    <property type="entry name" value="Microbial and mitochondrial ADK, insert 'zinc finger' domain"/>
    <property type="match status" value="1"/>
</dbReference>
<dbReference type="HAMAP" id="MF_03169">
    <property type="entry name" value="Adenylate_kinase_AK3"/>
    <property type="match status" value="1"/>
</dbReference>
<evidence type="ECO:0000256" key="1">
    <source>
        <dbReference type="ARBA" id="ARBA00004305"/>
    </source>
</evidence>
<feature type="region of interest" description="NMPbind" evidence="7">
    <location>
        <begin position="35"/>
        <end position="64"/>
    </location>
</feature>
<evidence type="ECO:0000313" key="11">
    <source>
        <dbReference type="Proteomes" id="UP000014760"/>
    </source>
</evidence>
<dbReference type="InterPro" id="IPR036193">
    <property type="entry name" value="ADK_active_lid_dom_sf"/>
</dbReference>
<comment type="domain">
    <text evidence="7">Consists of three domains, a large central CORE domain and two small peripheral domains, NMPbind and LID, which undergo movements during catalysis. The LID domain closes over the site of phosphoryl transfer upon GTP binding. Assembling and dissambling the active center during each catalytic cycle provides an effective means to prevent GTP hydrolysis.</text>
</comment>
<evidence type="ECO:0000313" key="10">
    <source>
        <dbReference type="EnsemblMetazoa" id="CapteP5941"/>
    </source>
</evidence>
<name>R7VJR0_CAPTE</name>
<feature type="binding site" evidence="7">
    <location>
        <position position="126"/>
    </location>
    <ligand>
        <name>GTP</name>
        <dbReference type="ChEBI" id="CHEBI:37565"/>
    </ligand>
</feature>
<keyword evidence="4 7" id="KW-0418">Kinase</keyword>
<evidence type="ECO:0000256" key="6">
    <source>
        <dbReference type="ARBA" id="ARBA00023134"/>
    </source>
</evidence>
<dbReference type="HAMAP" id="MF_00235">
    <property type="entry name" value="Adenylate_kinase_Adk"/>
    <property type="match status" value="1"/>
</dbReference>
<dbReference type="InterPro" id="IPR007862">
    <property type="entry name" value="Adenylate_kinase_lid-dom"/>
</dbReference>
<dbReference type="Proteomes" id="UP000014760">
    <property type="component" value="Unassembled WGS sequence"/>
</dbReference>
<evidence type="ECO:0000256" key="2">
    <source>
        <dbReference type="ARBA" id="ARBA00022679"/>
    </source>
</evidence>
<keyword evidence="3 7" id="KW-0547">Nucleotide-binding</keyword>
<feature type="binding site" evidence="7">
    <location>
        <begin position="62"/>
        <end position="64"/>
    </location>
    <ligand>
        <name>AMP</name>
        <dbReference type="ChEBI" id="CHEBI:456215"/>
    </ligand>
</feature>
<feature type="binding site" evidence="7">
    <location>
        <position position="36"/>
    </location>
    <ligand>
        <name>AMP</name>
        <dbReference type="ChEBI" id="CHEBI:456215"/>
    </ligand>
</feature>
<dbReference type="OMA" id="TIAHFST"/>
<dbReference type="FunCoup" id="R7VJR0">
    <property type="interactions" value="897"/>
</dbReference>